<dbReference type="AlphaFoldDB" id="A0A4V1A2P7"/>
<organism evidence="1 2">
    <name type="scientific">Ureibacillus thermophilus</name>
    <dbReference type="NCBI Taxonomy" id="367743"/>
    <lineage>
        <taxon>Bacteria</taxon>
        <taxon>Bacillati</taxon>
        <taxon>Bacillota</taxon>
        <taxon>Bacilli</taxon>
        <taxon>Bacillales</taxon>
        <taxon>Caryophanaceae</taxon>
        <taxon>Ureibacillus</taxon>
    </lineage>
</organism>
<dbReference type="Proteomes" id="UP000291151">
    <property type="component" value="Chromosome"/>
</dbReference>
<reference evidence="1 2" key="1">
    <citation type="submission" date="2019-02" db="EMBL/GenBank/DDBJ databases">
        <title>Ureibacillus thermophilus.</title>
        <authorList>
            <person name="Sunny J.S."/>
            <person name="Natarajan A."/>
            <person name="Saleena L.M."/>
        </authorList>
    </citation>
    <scope>NUCLEOTIDE SEQUENCE [LARGE SCALE GENOMIC DNA]</scope>
    <source>
        <strain evidence="1 2">LM102</strain>
    </source>
</reference>
<sequence length="63" mass="7030">MKCGIGEKVGSAFLNRKDIRDLRKRREIICGVSARIGVVFARNEEVNARNMEVNARIGVVSAR</sequence>
<name>A0A4V1A2P7_9BACL</name>
<dbReference type="KEGG" id="uth:DKZ56_00300"/>
<protein>
    <submittedName>
        <fullName evidence="1">Uncharacterized protein</fullName>
    </submittedName>
</protein>
<accession>A0A4V1A2P7</accession>
<dbReference type="RefSeq" id="WP_208650769.1">
    <property type="nucleotide sequence ID" value="NZ_CP036528.1"/>
</dbReference>
<evidence type="ECO:0000313" key="1">
    <source>
        <dbReference type="EMBL" id="QBK24490.1"/>
    </source>
</evidence>
<dbReference type="EMBL" id="CP036528">
    <property type="protein sequence ID" value="QBK24490.1"/>
    <property type="molecule type" value="Genomic_DNA"/>
</dbReference>
<evidence type="ECO:0000313" key="2">
    <source>
        <dbReference type="Proteomes" id="UP000291151"/>
    </source>
</evidence>
<keyword evidence="2" id="KW-1185">Reference proteome</keyword>
<gene>
    <name evidence="1" type="ORF">DKZ56_00300</name>
</gene>
<proteinExistence type="predicted"/>